<reference evidence="1 2" key="1">
    <citation type="submission" date="2021-06" db="EMBL/GenBank/DDBJ databases">
        <authorList>
            <person name="Palmer J.M."/>
        </authorList>
    </citation>
    <scope>NUCLEOTIDE SEQUENCE [LARGE SCALE GENOMIC DNA]</scope>
    <source>
        <strain evidence="1 2">GA_2019</strain>
        <tissue evidence="1">Muscle</tissue>
    </source>
</reference>
<protein>
    <submittedName>
        <fullName evidence="1">Uncharacterized protein</fullName>
    </submittedName>
</protein>
<name>A0ABV0MSA0_9TELE</name>
<keyword evidence="2" id="KW-1185">Reference proteome</keyword>
<dbReference type="Proteomes" id="UP001476798">
    <property type="component" value="Unassembled WGS sequence"/>
</dbReference>
<dbReference type="EMBL" id="JAHRIO010011148">
    <property type="protein sequence ID" value="MEQ2162005.1"/>
    <property type="molecule type" value="Genomic_DNA"/>
</dbReference>
<proteinExistence type="predicted"/>
<organism evidence="1 2">
    <name type="scientific">Goodea atripinnis</name>
    <dbReference type="NCBI Taxonomy" id="208336"/>
    <lineage>
        <taxon>Eukaryota</taxon>
        <taxon>Metazoa</taxon>
        <taxon>Chordata</taxon>
        <taxon>Craniata</taxon>
        <taxon>Vertebrata</taxon>
        <taxon>Euteleostomi</taxon>
        <taxon>Actinopterygii</taxon>
        <taxon>Neopterygii</taxon>
        <taxon>Teleostei</taxon>
        <taxon>Neoteleostei</taxon>
        <taxon>Acanthomorphata</taxon>
        <taxon>Ovalentaria</taxon>
        <taxon>Atherinomorphae</taxon>
        <taxon>Cyprinodontiformes</taxon>
        <taxon>Goodeidae</taxon>
        <taxon>Goodea</taxon>
    </lineage>
</organism>
<accession>A0ABV0MSA0</accession>
<gene>
    <name evidence="1" type="ORF">GOODEAATRI_015516</name>
</gene>
<evidence type="ECO:0000313" key="1">
    <source>
        <dbReference type="EMBL" id="MEQ2162005.1"/>
    </source>
</evidence>
<comment type="caution">
    <text evidence="1">The sequence shown here is derived from an EMBL/GenBank/DDBJ whole genome shotgun (WGS) entry which is preliminary data.</text>
</comment>
<evidence type="ECO:0000313" key="2">
    <source>
        <dbReference type="Proteomes" id="UP001476798"/>
    </source>
</evidence>
<sequence length="75" mass="8601">MKGWCLVVNGRLLHHDGTASSCRNQSYGWNRMTSFPSERKEPTGTELLRWYPVSRQKEDGGTVRRKAPVLGLLKR</sequence>